<dbReference type="GO" id="GO:0005886">
    <property type="term" value="C:plasma membrane"/>
    <property type="evidence" value="ECO:0007669"/>
    <property type="project" value="TreeGrafter"/>
</dbReference>
<dbReference type="RefSeq" id="XP_030520123.2">
    <property type="nucleotide sequence ID" value="XM_030664263.2"/>
</dbReference>
<feature type="repeat" description="ANK" evidence="7">
    <location>
        <begin position="116"/>
        <end position="140"/>
    </location>
</feature>
<evidence type="ECO:0000313" key="11">
    <source>
        <dbReference type="RefSeq" id="XP_030520123.2"/>
    </source>
</evidence>
<evidence type="ECO:0000313" key="10">
    <source>
        <dbReference type="Proteomes" id="UP000827889"/>
    </source>
</evidence>
<keyword evidence="5 7" id="KW-0040">ANK repeat</keyword>
<feature type="transmembrane region" description="Helical" evidence="8">
    <location>
        <begin position="507"/>
        <end position="528"/>
    </location>
</feature>
<accession>A0A8B8NCU8</accession>
<evidence type="ECO:0000256" key="5">
    <source>
        <dbReference type="ARBA" id="ARBA00023043"/>
    </source>
</evidence>
<keyword evidence="4 8" id="KW-1133">Transmembrane helix</keyword>
<feature type="transmembrane region" description="Helical" evidence="8">
    <location>
        <begin position="540"/>
        <end position="564"/>
    </location>
</feature>
<evidence type="ECO:0000256" key="8">
    <source>
        <dbReference type="SAM" id="Phobius"/>
    </source>
</evidence>
<dbReference type="Proteomes" id="UP000827889">
    <property type="component" value="Chromosome 3"/>
</dbReference>
<dbReference type="AlphaFoldDB" id="A0A8B8NCU8"/>
<dbReference type="SMART" id="SM00248">
    <property type="entry name" value="ANK"/>
    <property type="match status" value="9"/>
</dbReference>
<keyword evidence="2 8" id="KW-0812">Transmembrane</keyword>
<feature type="transmembrane region" description="Helical" evidence="8">
    <location>
        <begin position="466"/>
        <end position="487"/>
    </location>
</feature>
<dbReference type="InterPro" id="IPR036770">
    <property type="entry name" value="Ankyrin_rpt-contain_sf"/>
</dbReference>
<evidence type="ECO:0000256" key="1">
    <source>
        <dbReference type="ARBA" id="ARBA00004141"/>
    </source>
</evidence>
<dbReference type="PANTHER" id="PTHR24186">
    <property type="entry name" value="PROTEIN PHOSPHATASE 1 REGULATORY SUBUNIT"/>
    <property type="match status" value="1"/>
</dbReference>
<dbReference type="Gene3D" id="1.25.40.20">
    <property type="entry name" value="Ankyrin repeat-containing domain"/>
    <property type="match status" value="3"/>
</dbReference>
<proteinExistence type="predicted"/>
<protein>
    <submittedName>
        <fullName evidence="11">Protein ACCELERATED CELL DEATH 6-like</fullName>
    </submittedName>
</protein>
<feature type="transmembrane region" description="Helical" evidence="8">
    <location>
        <begin position="570"/>
        <end position="597"/>
    </location>
</feature>
<evidence type="ECO:0000256" key="3">
    <source>
        <dbReference type="ARBA" id="ARBA00022737"/>
    </source>
</evidence>
<evidence type="ECO:0000256" key="4">
    <source>
        <dbReference type="ARBA" id="ARBA00022989"/>
    </source>
</evidence>
<name>A0A8B8NCU8_9MYRT</name>
<evidence type="ECO:0000259" key="9">
    <source>
        <dbReference type="Pfam" id="PF13962"/>
    </source>
</evidence>
<reference evidence="11" key="1">
    <citation type="submission" date="2025-08" db="UniProtKB">
        <authorList>
            <consortium name="RefSeq"/>
        </authorList>
    </citation>
    <scope>IDENTIFICATION</scope>
    <source>
        <tissue evidence="11">Leaf</tissue>
    </source>
</reference>
<dbReference type="KEGG" id="rarg:115733627"/>
<gene>
    <name evidence="11" type="primary">LOC115733627</name>
</gene>
<feature type="domain" description="PGG" evidence="9">
    <location>
        <begin position="457"/>
        <end position="565"/>
    </location>
</feature>
<evidence type="ECO:0000256" key="7">
    <source>
        <dbReference type="PROSITE-ProRule" id="PRU00023"/>
    </source>
</evidence>
<dbReference type="InterPro" id="IPR002110">
    <property type="entry name" value="Ankyrin_rpt"/>
</dbReference>
<dbReference type="Pfam" id="PF12796">
    <property type="entry name" value="Ank_2"/>
    <property type="match status" value="2"/>
</dbReference>
<dbReference type="InterPro" id="IPR026961">
    <property type="entry name" value="PGG_dom"/>
</dbReference>
<organism evidence="10 11">
    <name type="scientific">Rhodamnia argentea</name>
    <dbReference type="NCBI Taxonomy" id="178133"/>
    <lineage>
        <taxon>Eukaryota</taxon>
        <taxon>Viridiplantae</taxon>
        <taxon>Streptophyta</taxon>
        <taxon>Embryophyta</taxon>
        <taxon>Tracheophyta</taxon>
        <taxon>Spermatophyta</taxon>
        <taxon>Magnoliopsida</taxon>
        <taxon>eudicotyledons</taxon>
        <taxon>Gunneridae</taxon>
        <taxon>Pentapetalae</taxon>
        <taxon>rosids</taxon>
        <taxon>malvids</taxon>
        <taxon>Myrtales</taxon>
        <taxon>Myrtaceae</taxon>
        <taxon>Myrtoideae</taxon>
        <taxon>Myrteae</taxon>
        <taxon>Australasian group</taxon>
        <taxon>Rhodamnia</taxon>
    </lineage>
</organism>
<keyword evidence="6 8" id="KW-0472">Membrane</keyword>
<sequence>MDVKLSIDGEMWKQRRQRLKALMGTNPSEREQEPAQSDKFMDPFLYVAAKEGDVDKFIEALEDHCAKEGVSLPIVLGLTSPSSKNTLLHAAAESDDIVRAIIDFVPEYLISAKNSRSETPLIIAARAGKTNAVELLLPQGNPDHDWNCDSALHEAVRNRRYEVIRLLVSEKPEMLCRRNGESKSPWCLAVETGDVEVLKCLLEAPDEGEDERRLEKAQGIDTAFGMSPVHLAIMYQKKDMLTEMWEKKPWLFKLRDADYRLPLHYAAYMNYLDGVKFMIEKSSKSVLEQGFVNGYLPIHVACLRDHVRIVVELLQQWPDPAEFISRERENILHVAARYGSIWTVNYILKDAEFGHLVNARDSDMNTPLHLAALHWRPSVLLLLAGDRRVDLKLVNKNNMTALDVVEQDMKGMDAPLRKRLTRKILARAGTPRSGELAIWGPTRQSKGKELEPPELARLKEEANTRMVVATLVAAMTFASGFSVPGGFNDSDTGAGIAILLHKAMYNVFVISNSIAMYSSIIALVILLWTQINDPPAVMNALAIARFPLLVTLGAMPLAFMAGVYVTVTKLAWLAIVVLVMGSVALFIILSFYLVLYFPRGYTHPLVRHLTNFIIVAGISMCGRVMAGNGTAGRAAASSGGPAYDNLGIHFCSRG</sequence>
<keyword evidence="10" id="KW-1185">Reference proteome</keyword>
<comment type="subcellular location">
    <subcellularLocation>
        <location evidence="1">Membrane</location>
        <topology evidence="1">Multi-pass membrane protein</topology>
    </subcellularLocation>
</comment>
<dbReference type="GeneID" id="115733627"/>
<feature type="transmembrane region" description="Helical" evidence="8">
    <location>
        <begin position="609"/>
        <end position="626"/>
    </location>
</feature>
<dbReference type="PANTHER" id="PTHR24186:SF46">
    <property type="entry name" value="PROTEIN ACCELERATED CELL DEATH 6-LIKE"/>
    <property type="match status" value="1"/>
</dbReference>
<dbReference type="SUPFAM" id="SSF48403">
    <property type="entry name" value="Ankyrin repeat"/>
    <property type="match status" value="1"/>
</dbReference>
<dbReference type="PROSITE" id="PS50088">
    <property type="entry name" value="ANK_REPEAT"/>
    <property type="match status" value="1"/>
</dbReference>
<evidence type="ECO:0000256" key="2">
    <source>
        <dbReference type="ARBA" id="ARBA00022692"/>
    </source>
</evidence>
<keyword evidence="3" id="KW-0677">Repeat</keyword>
<dbReference type="Pfam" id="PF13962">
    <property type="entry name" value="PGG"/>
    <property type="match status" value="1"/>
</dbReference>
<dbReference type="PROSITE" id="PS50297">
    <property type="entry name" value="ANK_REP_REGION"/>
    <property type="match status" value="1"/>
</dbReference>
<evidence type="ECO:0000256" key="6">
    <source>
        <dbReference type="ARBA" id="ARBA00023136"/>
    </source>
</evidence>